<evidence type="ECO:0000256" key="1">
    <source>
        <dbReference type="SAM" id="MobiDB-lite"/>
    </source>
</evidence>
<dbReference type="GO" id="GO:0031369">
    <property type="term" value="F:translation initiation factor binding"/>
    <property type="evidence" value="ECO:0007669"/>
    <property type="project" value="TreeGrafter"/>
</dbReference>
<feature type="domain" description="Mannose-1-phosphate guanyltransferase C-terminal" evidence="2">
    <location>
        <begin position="354"/>
        <end position="426"/>
    </location>
</feature>
<dbReference type="PANTHER" id="PTHR45887">
    <property type="entry name" value="TRANSLATION INITIATION FACTOR EIF-2B SUBUNIT EPSILON"/>
    <property type="match status" value="1"/>
</dbReference>
<dbReference type="Gene3D" id="2.160.10.10">
    <property type="entry name" value="Hexapeptide repeat proteins"/>
    <property type="match status" value="1"/>
</dbReference>
<organism evidence="3 4">
    <name type="scientific">Kipferlia bialata</name>
    <dbReference type="NCBI Taxonomy" id="797122"/>
    <lineage>
        <taxon>Eukaryota</taxon>
        <taxon>Metamonada</taxon>
        <taxon>Carpediemonas-like organisms</taxon>
        <taxon>Kipferlia</taxon>
    </lineage>
</organism>
<name>A0A9K3CMR4_9EUKA</name>
<dbReference type="AlphaFoldDB" id="A0A9K3CMR4"/>
<evidence type="ECO:0000313" key="4">
    <source>
        <dbReference type="Proteomes" id="UP000265618"/>
    </source>
</evidence>
<dbReference type="Proteomes" id="UP000265618">
    <property type="component" value="Unassembled WGS sequence"/>
</dbReference>
<dbReference type="SUPFAM" id="SSF53448">
    <property type="entry name" value="Nucleotide-diphospho-sugar transferases"/>
    <property type="match status" value="1"/>
</dbReference>
<sequence>MAVGGRGDAPLHQAVVIADDYAGFIEPLTVDTAPMLMTVANVPLIEYVLTQLAVCGFTSIYIVASQHPDRLSEYIYGMVGLRQRHPDVTLRLISAPSLTCTSQALQHLANSRYKLEGDFLLVDGPVLTNLNVQKVVDYHRVACQHFDDLFITLVLAPAKPSSKLRSLSDPAVIVRSEATGEVLAWDDAFDSPTLSVPAYDMRKGESVGVHMDLMDTHLYVCSQGWLNYMQEAFDQETTRALVSNMLTNATVYNRQVCSFVMSEVEHALPVDTLRAYHAVNQAVLSRYLYPFSPDRNLLFVDGDPTDYSLDSVASQLVYVSAAACPIQHGKGLLRQLGAMSQRGKAPLTQETVVAGPTIVGPGACIDPAASVLRSTVGAGVRVQAGAVVRDSILLEGCVVGQNAMVDKAIVGRGAKVSRGAVVAAGTTVKSGAVVLRTPGTPLSGLCLGRIETELSMLPMSTGTSFHNPGAFSPLRGTRSPSFTPSQSEDRHSRFREDSDPGSHSVSPSPSFGDPNDTESDSDYDAAQGPEVLQARKEAQDQLDKFGVIHGLAGKTSCAVNPRYESLTLPSGIPVFPGFIYKPSEEGTALLEPQVSSNAGGFSLDRNEFKATLLEWTAKICESSKGMPDALQLSHLDSDVTNMRTTYNMTVLESAGVLLMGVLSHVLVQGGHHTMGRDLQKRAQLVGAACASCIPCWLPALTPRESKVGDAKAEEEDTRSEWVCEMLCAFQEWAEGVVADEAINPFYVPGITLANTVFGQILCIMLQQLYNCNLISDKAGIQEFSEMLSSSDAEGDQLFGVAVQGFLDAVLADSDDGEYSYETDEDESEEEESD</sequence>
<dbReference type="EMBL" id="BDIP01000086">
    <property type="protein sequence ID" value="GIQ79983.1"/>
    <property type="molecule type" value="Genomic_DNA"/>
</dbReference>
<evidence type="ECO:0000259" key="2">
    <source>
        <dbReference type="Pfam" id="PF25087"/>
    </source>
</evidence>
<evidence type="ECO:0000313" key="3">
    <source>
        <dbReference type="EMBL" id="GIQ79983.1"/>
    </source>
</evidence>
<feature type="region of interest" description="Disordered" evidence="1">
    <location>
        <begin position="465"/>
        <end position="524"/>
    </location>
</feature>
<dbReference type="OrthoDB" id="424572at2759"/>
<dbReference type="PANTHER" id="PTHR45887:SF1">
    <property type="entry name" value="TRANSLATION INITIATION FACTOR EIF-2B SUBUNIT EPSILON"/>
    <property type="match status" value="1"/>
</dbReference>
<feature type="compositionally biased region" description="Basic and acidic residues" evidence="1">
    <location>
        <begin position="487"/>
        <end position="500"/>
    </location>
</feature>
<comment type="caution">
    <text evidence="3">The sequence shown here is derived from an EMBL/GenBank/DDBJ whole genome shotgun (WGS) entry which is preliminary data.</text>
</comment>
<proteinExistence type="predicted"/>
<dbReference type="InterPro" id="IPR029044">
    <property type="entry name" value="Nucleotide-diphossugar_trans"/>
</dbReference>
<dbReference type="GO" id="GO:0005085">
    <property type="term" value="F:guanyl-nucleotide exchange factor activity"/>
    <property type="evidence" value="ECO:0007669"/>
    <property type="project" value="TreeGrafter"/>
</dbReference>
<dbReference type="GO" id="GO:0005851">
    <property type="term" value="C:eukaryotic translation initiation factor 2B complex"/>
    <property type="evidence" value="ECO:0007669"/>
    <property type="project" value="TreeGrafter"/>
</dbReference>
<protein>
    <recommendedName>
        <fullName evidence="2">Mannose-1-phosphate guanyltransferase C-terminal domain-containing protein</fullName>
    </recommendedName>
</protein>
<dbReference type="Pfam" id="PF25087">
    <property type="entry name" value="GMPPB_C"/>
    <property type="match status" value="1"/>
</dbReference>
<dbReference type="GO" id="GO:0003743">
    <property type="term" value="F:translation initiation factor activity"/>
    <property type="evidence" value="ECO:0007669"/>
    <property type="project" value="TreeGrafter"/>
</dbReference>
<dbReference type="InterPro" id="IPR056729">
    <property type="entry name" value="GMPPB_C"/>
</dbReference>
<keyword evidence="4" id="KW-1185">Reference proteome</keyword>
<accession>A0A9K3CMR4</accession>
<dbReference type="InterPro" id="IPR051956">
    <property type="entry name" value="eIF2B_epsilon"/>
</dbReference>
<dbReference type="Gene3D" id="3.90.550.10">
    <property type="entry name" value="Spore Coat Polysaccharide Biosynthesis Protein SpsA, Chain A"/>
    <property type="match status" value="1"/>
</dbReference>
<gene>
    <name evidence="3" type="ORF">KIPB_000700</name>
</gene>
<reference evidence="3 4" key="1">
    <citation type="journal article" date="2018" name="PLoS ONE">
        <title>The draft genome of Kipferlia bialata reveals reductive genome evolution in fornicate parasites.</title>
        <authorList>
            <person name="Tanifuji G."/>
            <person name="Takabayashi S."/>
            <person name="Kume K."/>
            <person name="Takagi M."/>
            <person name="Nakayama T."/>
            <person name="Kamikawa R."/>
            <person name="Inagaki Y."/>
            <person name="Hashimoto T."/>
        </authorList>
    </citation>
    <scope>NUCLEOTIDE SEQUENCE [LARGE SCALE GENOMIC DNA]</scope>
    <source>
        <strain evidence="3">NY0173</strain>
    </source>
</reference>
<feature type="region of interest" description="Disordered" evidence="1">
    <location>
        <begin position="812"/>
        <end position="833"/>
    </location>
</feature>